<dbReference type="RefSeq" id="WP_058521058.1">
    <property type="nucleotide sequence ID" value="NZ_CAAAIP010000007.1"/>
</dbReference>
<dbReference type="Proteomes" id="UP000054693">
    <property type="component" value="Unassembled WGS sequence"/>
</dbReference>
<protein>
    <submittedName>
        <fullName evidence="1">Uncharacterized protein</fullName>
    </submittedName>
</protein>
<dbReference type="OrthoDB" id="9936885at2"/>
<keyword evidence="2" id="KW-1185">Reference proteome</keyword>
<evidence type="ECO:0000313" key="2">
    <source>
        <dbReference type="Proteomes" id="UP000054693"/>
    </source>
</evidence>
<reference evidence="1 2" key="1">
    <citation type="submission" date="2015-11" db="EMBL/GenBank/DDBJ databases">
        <title>Genomic analysis of 38 Legionella species identifies large and diverse effector repertoires.</title>
        <authorList>
            <person name="Burstein D."/>
            <person name="Amaro F."/>
            <person name="Zusman T."/>
            <person name="Lifshitz Z."/>
            <person name="Cohen O."/>
            <person name="Gilbert J.A."/>
            <person name="Pupko T."/>
            <person name="Shuman H.A."/>
            <person name="Segal G."/>
        </authorList>
    </citation>
    <scope>NUCLEOTIDE SEQUENCE [LARGE SCALE GENOMIC DNA]</scope>
    <source>
        <strain evidence="1 2">ATCC 49180</strain>
    </source>
</reference>
<name>A0A0W0ZYB0_9GAMM</name>
<dbReference type="AlphaFoldDB" id="A0A0W0ZYB0"/>
<dbReference type="EMBL" id="LNZA01000001">
    <property type="protein sequence ID" value="KTD74077.1"/>
    <property type="molecule type" value="Genomic_DNA"/>
</dbReference>
<organism evidence="1 2">
    <name type="scientific">Legionella tucsonensis</name>
    <dbReference type="NCBI Taxonomy" id="40335"/>
    <lineage>
        <taxon>Bacteria</taxon>
        <taxon>Pseudomonadati</taxon>
        <taxon>Pseudomonadota</taxon>
        <taxon>Gammaproteobacteria</taxon>
        <taxon>Legionellales</taxon>
        <taxon>Legionellaceae</taxon>
        <taxon>Legionella</taxon>
    </lineage>
</organism>
<accession>A0A0W0ZYB0</accession>
<evidence type="ECO:0000313" key="1">
    <source>
        <dbReference type="EMBL" id="KTD74077.1"/>
    </source>
</evidence>
<proteinExistence type="predicted"/>
<comment type="caution">
    <text evidence="1">The sequence shown here is derived from an EMBL/GenBank/DDBJ whole genome shotgun (WGS) entry which is preliminary data.</text>
</comment>
<sequence length="97" mass="11166">MKFRTQAEVLVHDKIQSETFDSGSQLGKILGNLLQGTVNDAKDAKGDLKDFINQNEDLQQQAIPDGLKKYFQKHEDDYTVSNFFQRKVNLSTYNYSF</sequence>
<dbReference type="PATRIC" id="fig|40335.7.peg.2045"/>
<gene>
    <name evidence="1" type="ORF">Ltuc_1924</name>
</gene>